<dbReference type="Proteomes" id="UP001437256">
    <property type="component" value="Unassembled WGS sequence"/>
</dbReference>
<comment type="caution">
    <text evidence="1">The sequence shown here is derived from an EMBL/GenBank/DDBJ whole genome shotgun (WGS) entry which is preliminary data.</text>
</comment>
<name>A0ABR2ZAJ0_9AGAR</name>
<gene>
    <name evidence="1" type="ORF">AAF712_014732</name>
</gene>
<sequence length="470" mass="53120">MDFIGRLPPEILRAILRATCDSYDDLAFELSPMNPQAQPHVFRNVSAKWRTLADSERHLWQRISVAHHILLPDDGVSAGAARAVMERWLISACGTDRMGYWGQNKQISFGFSTVFGKRLTRAEEIAVGLLLKYSMYWHRVVLRIHPIMLSVFSPATRRIDNLASLHLIFTSLEGREGNEYERFMTLFKVAPRLKHFHFGGGLHSCLGKALLALPWNQITRVEVTERANYDFYYVMKHAVCATSALVRPVKVSGDHVLNKPRLELPKLRELNYEAYDDIDSSFLFRWKQAKGGLLGHMVLPGLDTLVLESVPDDRSCEEALKMLHRSHSKITYLVLRCPECKMPSNWAESSCSLINAARETLKSLRIERCGAGALTYILDSLATMLDDWDRGVALQELFVDLGSCLPSADTELGVMNLMSSVCERNEAVKNSPQVKLAIKCPLGCCLQELRDEWRSILNGRDPGDQVQLFA</sequence>
<evidence type="ECO:0008006" key="3">
    <source>
        <dbReference type="Google" id="ProtNLM"/>
    </source>
</evidence>
<dbReference type="EMBL" id="JBBXMP010000296">
    <property type="protein sequence ID" value="KAL0058586.1"/>
    <property type="molecule type" value="Genomic_DNA"/>
</dbReference>
<keyword evidence="2" id="KW-1185">Reference proteome</keyword>
<accession>A0ABR2ZAJ0</accession>
<evidence type="ECO:0000313" key="1">
    <source>
        <dbReference type="EMBL" id="KAL0058586.1"/>
    </source>
</evidence>
<dbReference type="InterPro" id="IPR017972">
    <property type="entry name" value="Cyt_P450_CS"/>
</dbReference>
<evidence type="ECO:0000313" key="2">
    <source>
        <dbReference type="Proteomes" id="UP001437256"/>
    </source>
</evidence>
<protein>
    <recommendedName>
        <fullName evidence="3">F-box domain-containing protein</fullName>
    </recommendedName>
</protein>
<reference evidence="1 2" key="1">
    <citation type="submission" date="2024-05" db="EMBL/GenBank/DDBJ databases">
        <title>A draft genome resource for the thread blight pathogen Marasmius tenuissimus strain MS-2.</title>
        <authorList>
            <person name="Yulfo-Soto G.E."/>
            <person name="Baruah I.K."/>
            <person name="Amoako-Attah I."/>
            <person name="Bukari Y."/>
            <person name="Meinhardt L.W."/>
            <person name="Bailey B.A."/>
            <person name="Cohen S.P."/>
        </authorList>
    </citation>
    <scope>NUCLEOTIDE SEQUENCE [LARGE SCALE GENOMIC DNA]</scope>
    <source>
        <strain evidence="1 2">MS-2</strain>
    </source>
</reference>
<dbReference type="PROSITE" id="PS00086">
    <property type="entry name" value="CYTOCHROME_P450"/>
    <property type="match status" value="1"/>
</dbReference>
<proteinExistence type="predicted"/>
<organism evidence="1 2">
    <name type="scientific">Marasmius tenuissimus</name>
    <dbReference type="NCBI Taxonomy" id="585030"/>
    <lineage>
        <taxon>Eukaryota</taxon>
        <taxon>Fungi</taxon>
        <taxon>Dikarya</taxon>
        <taxon>Basidiomycota</taxon>
        <taxon>Agaricomycotina</taxon>
        <taxon>Agaricomycetes</taxon>
        <taxon>Agaricomycetidae</taxon>
        <taxon>Agaricales</taxon>
        <taxon>Marasmiineae</taxon>
        <taxon>Marasmiaceae</taxon>
        <taxon>Marasmius</taxon>
    </lineage>
</organism>